<name>A0A1C9JBM2_9CHLO</name>
<reference evidence="6" key="2">
    <citation type="submission" date="2016-08" db="EMBL/GenBank/DDBJ databases">
        <authorList>
            <person name="Seilhamer J.J."/>
        </authorList>
    </citation>
    <scope>NUCLEOTIDE SEQUENCE</scope>
</reference>
<evidence type="ECO:0000256" key="3">
    <source>
        <dbReference type="ARBA" id="ARBA00023274"/>
    </source>
</evidence>
<evidence type="ECO:0000256" key="5">
    <source>
        <dbReference type="SAM" id="MobiDB-lite"/>
    </source>
</evidence>
<comment type="subunit">
    <text evidence="4">Part of the 30S ribosomal subunit.</text>
</comment>
<sequence length="171" mass="19241">MKDSISDLFTRIRNACLVRHNSVDVPYTKINIQIIKLLLRQGFIDNFQNNTKARSHQKSFKDGRARTPQRGQAHSPKRALTPQKQHKQGTAYLGGGCSWITLSLKYKKDHPLITQIGRLSRPGCRVYVHCEQIPQICGQLGIILMSTSRGIVSDREARQFGIGGELLGFIS</sequence>
<gene>
    <name evidence="4 6" type="primary">rps8</name>
</gene>
<keyword evidence="6" id="KW-0934">Plastid</keyword>
<dbReference type="GO" id="GO:0006412">
    <property type="term" value="P:translation"/>
    <property type="evidence" value="ECO:0007669"/>
    <property type="project" value="UniProtKB-UniRule"/>
</dbReference>
<dbReference type="RefSeq" id="YP_009306340.1">
    <property type="nucleotide sequence ID" value="NC_031368.1"/>
</dbReference>
<dbReference type="Pfam" id="PF00410">
    <property type="entry name" value="Ribosomal_S8"/>
    <property type="match status" value="1"/>
</dbReference>
<comment type="similarity">
    <text evidence="1 4">Belongs to the universal ribosomal protein uS8 family.</text>
</comment>
<reference evidence="6" key="1">
    <citation type="journal article" date="2016" name="Genome Biol. Evol.">
        <title>Evolutionary Dynamics of Chloroplast Genomes in Low Light: A Case Study of the Endolithic Green Alga Ostreobium quekettii.</title>
        <authorList>
            <person name="R Marcelino V."/>
            <person name="Cremen M.C."/>
            <person name="Jackson C.J."/>
            <person name="Larkum A.A."/>
            <person name="Verbruggen H."/>
        </authorList>
    </citation>
    <scope>NUCLEOTIDE SEQUENCE</scope>
</reference>
<evidence type="ECO:0000313" key="6">
    <source>
        <dbReference type="EMBL" id="AOP19244.1"/>
    </source>
</evidence>
<dbReference type="GO" id="GO:0009507">
    <property type="term" value="C:chloroplast"/>
    <property type="evidence" value="ECO:0007669"/>
    <property type="project" value="UniProtKB-SubCell"/>
</dbReference>
<evidence type="ECO:0000256" key="4">
    <source>
        <dbReference type="HAMAP-Rule" id="MF_01302"/>
    </source>
</evidence>
<dbReference type="PANTHER" id="PTHR11758">
    <property type="entry name" value="40S RIBOSOMAL PROTEIN S15A"/>
    <property type="match status" value="1"/>
</dbReference>
<keyword evidence="4" id="KW-0699">rRNA-binding</keyword>
<dbReference type="InterPro" id="IPR035987">
    <property type="entry name" value="Ribosomal_uS8_sf"/>
</dbReference>
<keyword evidence="6" id="KW-0150">Chloroplast</keyword>
<comment type="function">
    <text evidence="4">One of the primary rRNA binding proteins, it binds directly to 16S rRNA central domain where it helps coordinate assembly of the platform of the 30S subunit.</text>
</comment>
<evidence type="ECO:0000256" key="2">
    <source>
        <dbReference type="ARBA" id="ARBA00022980"/>
    </source>
</evidence>
<dbReference type="GO" id="GO:0019843">
    <property type="term" value="F:rRNA binding"/>
    <property type="evidence" value="ECO:0007669"/>
    <property type="project" value="UniProtKB-UniRule"/>
</dbReference>
<proteinExistence type="inferred from homology"/>
<geneLocation type="chloroplast" evidence="6"/>
<dbReference type="InterPro" id="IPR000630">
    <property type="entry name" value="Ribosomal_uS8"/>
</dbReference>
<dbReference type="EMBL" id="KX808498">
    <property type="protein sequence ID" value="AOP19244.1"/>
    <property type="molecule type" value="Genomic_DNA"/>
</dbReference>
<dbReference type="SUPFAM" id="SSF56047">
    <property type="entry name" value="Ribosomal protein S8"/>
    <property type="match status" value="1"/>
</dbReference>
<keyword evidence="3 4" id="KW-0687">Ribonucleoprotein</keyword>
<keyword evidence="4" id="KW-0694">RNA-binding</keyword>
<keyword evidence="2 4" id="KW-0689">Ribosomal protein</keyword>
<comment type="subcellular location">
    <subcellularLocation>
        <location evidence="4">Plastid</location>
        <location evidence="4">Chloroplast</location>
    </subcellularLocation>
</comment>
<dbReference type="GO" id="GO:1990904">
    <property type="term" value="C:ribonucleoprotein complex"/>
    <property type="evidence" value="ECO:0007669"/>
    <property type="project" value="UniProtKB-KW"/>
</dbReference>
<dbReference type="AlphaFoldDB" id="A0A1C9JBM2"/>
<dbReference type="HAMAP" id="MF_01302_B">
    <property type="entry name" value="Ribosomal_uS8_B"/>
    <property type="match status" value="1"/>
</dbReference>
<dbReference type="GO" id="GO:0003735">
    <property type="term" value="F:structural constituent of ribosome"/>
    <property type="evidence" value="ECO:0007669"/>
    <property type="project" value="InterPro"/>
</dbReference>
<dbReference type="FunFam" id="3.30.1490.10:FF:000001">
    <property type="entry name" value="30S ribosomal protein S8"/>
    <property type="match status" value="1"/>
</dbReference>
<dbReference type="GO" id="GO:0005840">
    <property type="term" value="C:ribosome"/>
    <property type="evidence" value="ECO:0007669"/>
    <property type="project" value="UniProtKB-KW"/>
</dbReference>
<accession>A0A1C9JBM2</accession>
<evidence type="ECO:0000256" key="1">
    <source>
        <dbReference type="ARBA" id="ARBA00006471"/>
    </source>
</evidence>
<feature type="region of interest" description="Disordered" evidence="5">
    <location>
        <begin position="52"/>
        <end position="85"/>
    </location>
</feature>
<protein>
    <recommendedName>
        <fullName evidence="4">Small ribosomal subunit protein uS8c</fullName>
    </recommendedName>
</protein>
<dbReference type="Gene3D" id="3.30.1370.30">
    <property type="match status" value="1"/>
</dbReference>
<dbReference type="Gene3D" id="3.30.1490.10">
    <property type="match status" value="1"/>
</dbReference>
<dbReference type="GeneID" id="29288742"/>
<organism evidence="6">
    <name type="scientific">Caulerpa cliftonii</name>
    <dbReference type="NCBI Taxonomy" id="1004391"/>
    <lineage>
        <taxon>Eukaryota</taxon>
        <taxon>Viridiplantae</taxon>
        <taxon>Chlorophyta</taxon>
        <taxon>core chlorophytes</taxon>
        <taxon>Ulvophyceae</taxon>
        <taxon>TCBD clade</taxon>
        <taxon>Bryopsidales</taxon>
        <taxon>Halimedineae</taxon>
        <taxon>Caulerpaceae</taxon>
        <taxon>Caulerpa</taxon>
    </lineage>
</organism>